<dbReference type="SUPFAM" id="SSF161098">
    <property type="entry name" value="MetI-like"/>
    <property type="match status" value="1"/>
</dbReference>
<dbReference type="CDD" id="cd06261">
    <property type="entry name" value="TM_PBP2"/>
    <property type="match status" value="1"/>
</dbReference>
<dbReference type="InterPro" id="IPR051204">
    <property type="entry name" value="ABC_transp_perm/SBD"/>
</dbReference>
<name>A0A6J4TLV0_9ACTN</name>
<dbReference type="PANTHER" id="PTHR30177">
    <property type="entry name" value="GLYCINE BETAINE/L-PROLINE TRANSPORT SYSTEM PERMEASE PROTEIN PROW"/>
    <property type="match status" value="1"/>
</dbReference>
<keyword evidence="3 6" id="KW-0812">Transmembrane</keyword>
<dbReference type="InterPro" id="IPR035906">
    <property type="entry name" value="MetI-like_sf"/>
</dbReference>
<keyword evidence="4 6" id="KW-1133">Transmembrane helix</keyword>
<comment type="subcellular location">
    <subcellularLocation>
        <location evidence="6">Cell membrane</location>
        <topology evidence="6">Multi-pass membrane protein</topology>
    </subcellularLocation>
    <subcellularLocation>
        <location evidence="1">Membrane</location>
        <topology evidence="1">Multi-pass membrane protein</topology>
    </subcellularLocation>
</comment>
<evidence type="ECO:0000256" key="4">
    <source>
        <dbReference type="ARBA" id="ARBA00022989"/>
    </source>
</evidence>
<accession>A0A6J4TLV0</accession>
<dbReference type="Pfam" id="PF00528">
    <property type="entry name" value="BPD_transp_1"/>
    <property type="match status" value="1"/>
</dbReference>
<evidence type="ECO:0000259" key="7">
    <source>
        <dbReference type="PROSITE" id="PS50928"/>
    </source>
</evidence>
<feature type="transmembrane region" description="Helical" evidence="6">
    <location>
        <begin position="43"/>
        <end position="65"/>
    </location>
</feature>
<dbReference type="PROSITE" id="PS50928">
    <property type="entry name" value="ABC_TM1"/>
    <property type="match status" value="1"/>
</dbReference>
<keyword evidence="5 6" id="KW-0472">Membrane</keyword>
<evidence type="ECO:0000256" key="1">
    <source>
        <dbReference type="ARBA" id="ARBA00004141"/>
    </source>
</evidence>
<dbReference type="InterPro" id="IPR000515">
    <property type="entry name" value="MetI-like"/>
</dbReference>
<proteinExistence type="inferred from homology"/>
<dbReference type="EMBL" id="CADCVO010000594">
    <property type="protein sequence ID" value="CAA9527303.1"/>
    <property type="molecule type" value="Genomic_DNA"/>
</dbReference>
<gene>
    <name evidence="8" type="ORF">AVDCRST_MAG13-3857</name>
</gene>
<dbReference type="GO" id="GO:0031460">
    <property type="term" value="P:glycine betaine transport"/>
    <property type="evidence" value="ECO:0007669"/>
    <property type="project" value="TreeGrafter"/>
</dbReference>
<evidence type="ECO:0000256" key="2">
    <source>
        <dbReference type="ARBA" id="ARBA00022448"/>
    </source>
</evidence>
<evidence type="ECO:0000256" key="3">
    <source>
        <dbReference type="ARBA" id="ARBA00022692"/>
    </source>
</evidence>
<reference evidence="8" key="1">
    <citation type="submission" date="2020-02" db="EMBL/GenBank/DDBJ databases">
        <authorList>
            <person name="Meier V. D."/>
        </authorList>
    </citation>
    <scope>NUCLEOTIDE SEQUENCE</scope>
    <source>
        <strain evidence="8">AVDCRST_MAG13</strain>
    </source>
</reference>
<dbReference type="GO" id="GO:0055085">
    <property type="term" value="P:transmembrane transport"/>
    <property type="evidence" value="ECO:0007669"/>
    <property type="project" value="InterPro"/>
</dbReference>
<evidence type="ECO:0000313" key="8">
    <source>
        <dbReference type="EMBL" id="CAA9527303.1"/>
    </source>
</evidence>
<evidence type="ECO:0000256" key="6">
    <source>
        <dbReference type="RuleBase" id="RU363032"/>
    </source>
</evidence>
<organism evidence="8">
    <name type="scientific">uncultured Solirubrobacteraceae bacterium</name>
    <dbReference type="NCBI Taxonomy" id="1162706"/>
    <lineage>
        <taxon>Bacteria</taxon>
        <taxon>Bacillati</taxon>
        <taxon>Actinomycetota</taxon>
        <taxon>Thermoleophilia</taxon>
        <taxon>Solirubrobacterales</taxon>
        <taxon>Solirubrobacteraceae</taxon>
        <taxon>environmental samples</taxon>
    </lineage>
</organism>
<dbReference type="AlphaFoldDB" id="A0A6J4TLV0"/>
<protein>
    <submittedName>
        <fullName evidence="8">ABC transporter, permease protein (Cluster 13, osmolytes)</fullName>
    </submittedName>
</protein>
<feature type="transmembrane region" description="Helical" evidence="6">
    <location>
        <begin position="86"/>
        <end position="113"/>
    </location>
</feature>
<evidence type="ECO:0000256" key="5">
    <source>
        <dbReference type="ARBA" id="ARBA00023136"/>
    </source>
</evidence>
<keyword evidence="2 6" id="KW-0813">Transport</keyword>
<sequence length="252" mass="25994">MIPAALGPFGDAIEFIFRERESQAGTVRIGGLGEVGQFTLTHLTLSLTATLIATAIALPLGIWLGHIGRFQFLATSVSNIGRAVPALGLIVFFIAFLGVGFVNVCAALVLLAIPPILTNAYVGVRGVDPETVDAANGIGLTGREIATRVELPLALPTIMNGIRISLVSVIATATIAPLANVDTLGRPIISPNVYGTAGQLGACIVVALVTLGADGAFAALQRAVTPKGLKVGQRARSRLPVKFAIPKRSTAT</sequence>
<dbReference type="Gene3D" id="1.10.3720.10">
    <property type="entry name" value="MetI-like"/>
    <property type="match status" value="1"/>
</dbReference>
<feature type="transmembrane region" description="Helical" evidence="6">
    <location>
        <begin position="199"/>
        <end position="220"/>
    </location>
</feature>
<feature type="domain" description="ABC transmembrane type-1" evidence="7">
    <location>
        <begin position="43"/>
        <end position="221"/>
    </location>
</feature>
<comment type="similarity">
    <text evidence="6">Belongs to the binding-protein-dependent transport system permease family.</text>
</comment>
<dbReference type="PANTHER" id="PTHR30177:SF33">
    <property type="entry name" value="POSSIBLE OSMOPROTECTANT (GLYCINE BETAINE_CARNITINE_CHOLINE_L-PROLINE) TRANSPORT INTEGRAL MEMBRANE PROTEIN ABC TRANSPORTER PROZ"/>
    <property type="match status" value="1"/>
</dbReference>
<dbReference type="GO" id="GO:0005886">
    <property type="term" value="C:plasma membrane"/>
    <property type="evidence" value="ECO:0007669"/>
    <property type="project" value="UniProtKB-SubCell"/>
</dbReference>